<dbReference type="GeneID" id="85364019"/>
<evidence type="ECO:0000313" key="3">
    <source>
        <dbReference type="Proteomes" id="UP001175211"/>
    </source>
</evidence>
<dbReference type="Proteomes" id="UP001175211">
    <property type="component" value="Unassembled WGS sequence"/>
</dbReference>
<gene>
    <name evidence="2" type="ORF">EV420DRAFT_1753954</name>
</gene>
<organism evidence="2 3">
    <name type="scientific">Armillaria tabescens</name>
    <name type="common">Ringless honey mushroom</name>
    <name type="synonym">Agaricus tabescens</name>
    <dbReference type="NCBI Taxonomy" id="1929756"/>
    <lineage>
        <taxon>Eukaryota</taxon>
        <taxon>Fungi</taxon>
        <taxon>Dikarya</taxon>
        <taxon>Basidiomycota</taxon>
        <taxon>Agaricomycotina</taxon>
        <taxon>Agaricomycetes</taxon>
        <taxon>Agaricomycetidae</taxon>
        <taxon>Agaricales</taxon>
        <taxon>Marasmiineae</taxon>
        <taxon>Physalacriaceae</taxon>
        <taxon>Desarmillaria</taxon>
    </lineage>
</organism>
<evidence type="ECO:0000256" key="1">
    <source>
        <dbReference type="SAM" id="MobiDB-lite"/>
    </source>
</evidence>
<feature type="compositionally biased region" description="Basic and acidic residues" evidence="1">
    <location>
        <begin position="214"/>
        <end position="233"/>
    </location>
</feature>
<evidence type="ECO:0000313" key="2">
    <source>
        <dbReference type="EMBL" id="KAK0435796.1"/>
    </source>
</evidence>
<dbReference type="RefSeq" id="XP_060322076.1">
    <property type="nucleotide sequence ID" value="XM_060480471.1"/>
</dbReference>
<name>A0AA39MI76_ARMTA</name>
<feature type="region of interest" description="Disordered" evidence="1">
    <location>
        <begin position="205"/>
        <end position="233"/>
    </location>
</feature>
<proteinExistence type="predicted"/>
<dbReference type="EMBL" id="JAUEPS010000140">
    <property type="protein sequence ID" value="KAK0435796.1"/>
    <property type="molecule type" value="Genomic_DNA"/>
</dbReference>
<comment type="caution">
    <text evidence="2">The sequence shown here is derived from an EMBL/GenBank/DDBJ whole genome shotgun (WGS) entry which is preliminary data.</text>
</comment>
<reference evidence="2" key="1">
    <citation type="submission" date="2023-06" db="EMBL/GenBank/DDBJ databases">
        <authorList>
            <consortium name="Lawrence Berkeley National Laboratory"/>
            <person name="Ahrendt S."/>
            <person name="Sahu N."/>
            <person name="Indic B."/>
            <person name="Wong-Bajracharya J."/>
            <person name="Merenyi Z."/>
            <person name="Ke H.-M."/>
            <person name="Monk M."/>
            <person name="Kocsube S."/>
            <person name="Drula E."/>
            <person name="Lipzen A."/>
            <person name="Balint B."/>
            <person name="Henrissat B."/>
            <person name="Andreopoulos B."/>
            <person name="Martin F.M."/>
            <person name="Harder C.B."/>
            <person name="Rigling D."/>
            <person name="Ford K.L."/>
            <person name="Foster G.D."/>
            <person name="Pangilinan J."/>
            <person name="Papanicolaou A."/>
            <person name="Barry K."/>
            <person name="LaButti K."/>
            <person name="Viragh M."/>
            <person name="Koriabine M."/>
            <person name="Yan M."/>
            <person name="Riley R."/>
            <person name="Champramary S."/>
            <person name="Plett K.L."/>
            <person name="Tsai I.J."/>
            <person name="Slot J."/>
            <person name="Sipos G."/>
            <person name="Plett J."/>
            <person name="Nagy L.G."/>
            <person name="Grigoriev I.V."/>
        </authorList>
    </citation>
    <scope>NUCLEOTIDE SEQUENCE</scope>
    <source>
        <strain evidence="2">CCBAS 213</strain>
    </source>
</reference>
<dbReference type="AlphaFoldDB" id="A0AA39MI76"/>
<accession>A0AA39MI76</accession>
<sequence>MTGVGVGVYASLDVLSNAVESKQGPRTQSRPMSSPSKVVQLAAKEGYSVLMKVMGHAVWQYDSDDVRITNDADADDLHDPDTGPGSDNNYQKVFLALKLLLVSTVPLLSSASTELPEYTNCIPVYHQTRPMSDFIPASTAQAAAASGLCDSTITLESRVRIARRHQAAVEGLIDSVWKESSIQLSPPELAKTKALVDQDAERCKSRPILTRTQSRKEGKWRKDETGTPDKVFT</sequence>
<keyword evidence="3" id="KW-1185">Reference proteome</keyword>
<protein>
    <submittedName>
        <fullName evidence="2">Uncharacterized protein</fullName>
    </submittedName>
</protein>